<geneLocation type="mitochondrion" evidence="2"/>
<dbReference type="SUPFAM" id="SSF53706">
    <property type="entry name" value="Formate dehydrogenase/DMSO reductase, domains 1-3"/>
    <property type="match status" value="1"/>
</dbReference>
<dbReference type="AlphaFoldDB" id="A0A0G3F7Z6"/>
<proteinExistence type="predicted"/>
<organism evidence="2">
    <name type="scientific">Pseudo-nitzschia multiseries</name>
    <name type="common">Marine planktonic diatom</name>
    <name type="synonym">Nitzschia pungens f. multiseries</name>
    <dbReference type="NCBI Taxonomy" id="37319"/>
    <lineage>
        <taxon>Eukaryota</taxon>
        <taxon>Sar</taxon>
        <taxon>Stramenopiles</taxon>
        <taxon>Ochrophyta</taxon>
        <taxon>Bacillariophyta</taxon>
        <taxon>Bacillariophyceae</taxon>
        <taxon>Bacillariophycidae</taxon>
        <taxon>Bacillariales</taxon>
        <taxon>Bacillariaceae</taxon>
        <taxon>Pseudo-nitzschia</taxon>
    </lineage>
</organism>
<dbReference type="RefSeq" id="YP_009144715.1">
    <property type="nucleotide sequence ID" value="NC_027265.1"/>
</dbReference>
<protein>
    <submittedName>
        <fullName evidence="2">NADH dehydrogenase subunit 11</fullName>
    </submittedName>
</protein>
<dbReference type="InterPro" id="IPR006656">
    <property type="entry name" value="Mopterin_OxRdtase"/>
</dbReference>
<evidence type="ECO:0000259" key="1">
    <source>
        <dbReference type="Pfam" id="PF00384"/>
    </source>
</evidence>
<accession>A0A0G3F7Z6</accession>
<dbReference type="GO" id="GO:0016491">
    <property type="term" value="F:oxidoreductase activity"/>
    <property type="evidence" value="ECO:0007669"/>
    <property type="project" value="InterPro"/>
</dbReference>
<sequence>MGALTLKSFSDELREWEFIEGEGIDPTDSFGVSLRLSVREDQIFLAEPNDVNIPWLTDKGRLFFDGMFEKTSSKPTDWENFFKEISELIYFIDHLNFQKQNALSLILAFENISLETLNMLYLLKQNCSLIELRKVENYRISNDLESQYQLTPLTKTPKLQMSTLGILLNTNPRYEGYVLNLSLRQRFLKGDFKLFNIGSMLDLTFPTHNLGSNFQTLRSLAEGTNLVCQDVKAAQFPMIISNTEFFKRRDSKIFSEVFKYVHVLETAWSGSNVLNHNISNVGIQSLNKFLPLSSEDLGNFFGLYYINVSLNSTANMKKLTELHLLNVFSNSSFKNKIFIDQNVKPSNKASYETLKDSMFKDYYYLPSNLFLEDNETYMNTEGLIKRTTKLLHFKKEAKTNWQIIRRLYSVSNSLMFFNNKKDHNLINFDSINSFNFKNYINFQFYAAQTLTSLSFYLNKQNSPFLKPMTSSIKSPKIKVIDTKLKNWLDDFFNSNGKDSFSYNSSVLINCSKIVRSSTTNFF</sequence>
<reference evidence="2" key="1">
    <citation type="submission" date="2015-04" db="EMBL/GenBank/DDBJ databases">
        <title>Pseudonitzschia multiseries mitochondrial genome.</title>
        <authorList>
            <person name="Bi G."/>
            <person name="Yuan X."/>
            <person name="Cao M."/>
        </authorList>
    </citation>
    <scope>NUCLEOTIDE SEQUENCE</scope>
</reference>
<dbReference type="EMBL" id="KR149143">
    <property type="protein sequence ID" value="AKJ77323.1"/>
    <property type="molecule type" value="Genomic_DNA"/>
</dbReference>
<name>A0A0G3F7Z6_PSEMU</name>
<feature type="domain" description="Molybdopterin oxidoreductase" evidence="1">
    <location>
        <begin position="129"/>
        <end position="409"/>
    </location>
</feature>
<dbReference type="Pfam" id="PF00384">
    <property type="entry name" value="Molybdopterin"/>
    <property type="match status" value="1"/>
</dbReference>
<gene>
    <name evidence="2" type="primary">nad11</name>
</gene>
<evidence type="ECO:0000313" key="2">
    <source>
        <dbReference type="EMBL" id="AKJ77323.1"/>
    </source>
</evidence>
<keyword evidence="2" id="KW-0496">Mitochondrion</keyword>
<dbReference type="GeneID" id="24570641"/>